<dbReference type="OrthoDB" id="10004641at2759"/>
<dbReference type="InterPro" id="IPR036236">
    <property type="entry name" value="Znf_C2H2_sf"/>
</dbReference>
<accession>A0A8X6HV19</accession>
<dbReference type="SMART" id="SM00355">
    <property type="entry name" value="ZnF_C2H2"/>
    <property type="match status" value="3"/>
</dbReference>
<dbReference type="EMBL" id="BMAO01009367">
    <property type="protein sequence ID" value="GFR30434.1"/>
    <property type="molecule type" value="Genomic_DNA"/>
</dbReference>
<evidence type="ECO:0000256" key="5">
    <source>
        <dbReference type="PROSITE-ProRule" id="PRU00042"/>
    </source>
</evidence>
<sequence length="194" mass="22947">MSQHSVIICNMCSNCFQTTSDLKNHLTAVHDVNDPKSFICVYCEKSFTRKFNLQRHMKLIHKIDVKQKIDLTGVESECRIEGNSNDPTEASTSYGNGYSCLEEGCTYFLKNRHELRFHLREMHDFDFLFEYKEFSNFSDFEMWKNIYEKEEQVHFVKLFGGKKVRSGRLIYFYCFRSGKHCSRSKGIIEMYTKA</sequence>
<dbReference type="PANTHER" id="PTHR33936">
    <property type="entry name" value="PROTEIN CBG17840"/>
    <property type="match status" value="1"/>
</dbReference>
<dbReference type="PROSITE" id="PS00028">
    <property type="entry name" value="ZINC_FINGER_C2H2_1"/>
    <property type="match status" value="3"/>
</dbReference>
<evidence type="ECO:0000259" key="6">
    <source>
        <dbReference type="PROSITE" id="PS50157"/>
    </source>
</evidence>
<organism evidence="7 8">
    <name type="scientific">Trichonephila clavata</name>
    <name type="common">Joro spider</name>
    <name type="synonym">Nephila clavata</name>
    <dbReference type="NCBI Taxonomy" id="2740835"/>
    <lineage>
        <taxon>Eukaryota</taxon>
        <taxon>Metazoa</taxon>
        <taxon>Ecdysozoa</taxon>
        <taxon>Arthropoda</taxon>
        <taxon>Chelicerata</taxon>
        <taxon>Arachnida</taxon>
        <taxon>Araneae</taxon>
        <taxon>Araneomorphae</taxon>
        <taxon>Entelegynae</taxon>
        <taxon>Araneoidea</taxon>
        <taxon>Nephilidae</taxon>
        <taxon>Trichonephila</taxon>
    </lineage>
</organism>
<dbReference type="GO" id="GO:0008270">
    <property type="term" value="F:zinc ion binding"/>
    <property type="evidence" value="ECO:0007669"/>
    <property type="project" value="UniProtKB-KW"/>
</dbReference>
<protein>
    <recommendedName>
        <fullName evidence="6">C2H2-type domain-containing protein</fullName>
    </recommendedName>
</protein>
<dbReference type="AlphaFoldDB" id="A0A8X6HV19"/>
<keyword evidence="1" id="KW-0479">Metal-binding</keyword>
<name>A0A8X6HV19_TRICU</name>
<evidence type="ECO:0000256" key="4">
    <source>
        <dbReference type="ARBA" id="ARBA00022833"/>
    </source>
</evidence>
<dbReference type="SUPFAM" id="SSF57667">
    <property type="entry name" value="beta-beta-alpha zinc fingers"/>
    <property type="match status" value="1"/>
</dbReference>
<reference evidence="7" key="1">
    <citation type="submission" date="2020-07" db="EMBL/GenBank/DDBJ databases">
        <title>Multicomponent nature underlies the extraordinary mechanical properties of spider dragline silk.</title>
        <authorList>
            <person name="Kono N."/>
            <person name="Nakamura H."/>
            <person name="Mori M."/>
            <person name="Yoshida Y."/>
            <person name="Ohtoshi R."/>
            <person name="Malay A.D."/>
            <person name="Moran D.A.P."/>
            <person name="Tomita M."/>
            <person name="Numata K."/>
            <person name="Arakawa K."/>
        </authorList>
    </citation>
    <scope>NUCLEOTIDE SEQUENCE</scope>
</reference>
<evidence type="ECO:0000256" key="1">
    <source>
        <dbReference type="ARBA" id="ARBA00022723"/>
    </source>
</evidence>
<dbReference type="Proteomes" id="UP000887116">
    <property type="component" value="Unassembled WGS sequence"/>
</dbReference>
<dbReference type="Pfam" id="PF00096">
    <property type="entry name" value="zf-C2H2"/>
    <property type="match status" value="1"/>
</dbReference>
<dbReference type="Gene3D" id="3.30.160.60">
    <property type="entry name" value="Classic Zinc Finger"/>
    <property type="match status" value="1"/>
</dbReference>
<keyword evidence="4" id="KW-0862">Zinc</keyword>
<comment type="caution">
    <text evidence="7">The sequence shown here is derived from an EMBL/GenBank/DDBJ whole genome shotgun (WGS) entry which is preliminary data.</text>
</comment>
<evidence type="ECO:0000256" key="2">
    <source>
        <dbReference type="ARBA" id="ARBA00022737"/>
    </source>
</evidence>
<dbReference type="InterPro" id="IPR013087">
    <property type="entry name" value="Znf_C2H2_type"/>
</dbReference>
<keyword evidence="3 5" id="KW-0863">Zinc-finger</keyword>
<evidence type="ECO:0000313" key="8">
    <source>
        <dbReference type="Proteomes" id="UP000887116"/>
    </source>
</evidence>
<gene>
    <name evidence="7" type="primary">AVEN_110443_1</name>
    <name evidence="7" type="ORF">TNCT_161421</name>
</gene>
<evidence type="ECO:0000256" key="3">
    <source>
        <dbReference type="ARBA" id="ARBA00022771"/>
    </source>
</evidence>
<keyword evidence="8" id="KW-1185">Reference proteome</keyword>
<feature type="domain" description="C2H2-type" evidence="6">
    <location>
        <begin position="7"/>
        <end position="35"/>
    </location>
</feature>
<dbReference type="FunFam" id="3.30.160.60:FF:000100">
    <property type="entry name" value="Zinc finger 45-like"/>
    <property type="match status" value="1"/>
</dbReference>
<evidence type="ECO:0000313" key="7">
    <source>
        <dbReference type="EMBL" id="GFR30434.1"/>
    </source>
</evidence>
<dbReference type="PROSITE" id="PS50157">
    <property type="entry name" value="ZINC_FINGER_C2H2_2"/>
    <property type="match status" value="2"/>
</dbReference>
<dbReference type="PANTHER" id="PTHR33936:SF24">
    <property type="entry name" value="C2H2-TYPE DOMAIN-CONTAINING PROTEIN"/>
    <property type="match status" value="1"/>
</dbReference>
<keyword evidence="2" id="KW-0677">Repeat</keyword>
<dbReference type="InterPro" id="IPR052797">
    <property type="entry name" value="RegFact_GeneExpr_CellDeath"/>
</dbReference>
<feature type="domain" description="C2H2-type" evidence="6">
    <location>
        <begin position="38"/>
        <end position="61"/>
    </location>
</feature>
<proteinExistence type="predicted"/>